<feature type="domain" description="Ribosomal protein/NADH dehydrogenase" evidence="7">
    <location>
        <begin position="56"/>
        <end position="129"/>
    </location>
</feature>
<dbReference type="GO" id="GO:0003735">
    <property type="term" value="F:structural constituent of ribosome"/>
    <property type="evidence" value="ECO:0007669"/>
    <property type="project" value="InterPro"/>
</dbReference>
<evidence type="ECO:0000256" key="2">
    <source>
        <dbReference type="ARBA" id="ARBA00006073"/>
    </source>
</evidence>
<dbReference type="InterPro" id="IPR039927">
    <property type="entry name" value="Ribosomal_mL43"/>
</dbReference>
<dbReference type="OrthoDB" id="88at2759"/>
<dbReference type="EMBL" id="ML014116">
    <property type="protein sequence ID" value="RKP03883.1"/>
    <property type="molecule type" value="Genomic_DNA"/>
</dbReference>
<evidence type="ECO:0000259" key="7">
    <source>
        <dbReference type="SMART" id="SM00916"/>
    </source>
</evidence>
<accession>A0A4P9XEC7</accession>
<protein>
    <recommendedName>
        <fullName evidence="6">Large ribosomal subunit protein mL43</fullName>
    </recommendedName>
</protein>
<comment type="similarity">
    <text evidence="2">Belongs to the mitochondrion-specific ribosomal protein mL43 family.</text>
</comment>
<dbReference type="PANTHER" id="PTHR21396:SF2">
    <property type="entry name" value="LARGE RIBOSOMAL SUBUNIT PROTEIN ML43"/>
    <property type="match status" value="1"/>
</dbReference>
<dbReference type="STRING" id="1555241.A0A4P9XEC7"/>
<dbReference type="GO" id="GO:0032543">
    <property type="term" value="P:mitochondrial translation"/>
    <property type="evidence" value="ECO:0007669"/>
    <property type="project" value="InterPro"/>
</dbReference>
<dbReference type="Gene3D" id="3.40.30.10">
    <property type="entry name" value="Glutaredoxin"/>
    <property type="match status" value="1"/>
</dbReference>
<keyword evidence="9" id="KW-1185">Reference proteome</keyword>
<evidence type="ECO:0000256" key="3">
    <source>
        <dbReference type="ARBA" id="ARBA00022980"/>
    </source>
</evidence>
<keyword evidence="3" id="KW-0689">Ribosomal protein</keyword>
<comment type="subcellular location">
    <subcellularLocation>
        <location evidence="1">Mitochondrion</location>
    </subcellularLocation>
</comment>
<dbReference type="GO" id="GO:0005762">
    <property type="term" value="C:mitochondrial large ribosomal subunit"/>
    <property type="evidence" value="ECO:0007669"/>
    <property type="project" value="TreeGrafter"/>
</dbReference>
<evidence type="ECO:0000256" key="1">
    <source>
        <dbReference type="ARBA" id="ARBA00004173"/>
    </source>
</evidence>
<reference evidence="9" key="1">
    <citation type="journal article" date="2018" name="Nat. Microbiol.">
        <title>Leveraging single-cell genomics to expand the fungal tree of life.</title>
        <authorList>
            <person name="Ahrendt S.R."/>
            <person name="Quandt C.A."/>
            <person name="Ciobanu D."/>
            <person name="Clum A."/>
            <person name="Salamov A."/>
            <person name="Andreopoulos B."/>
            <person name="Cheng J.F."/>
            <person name="Woyke T."/>
            <person name="Pelin A."/>
            <person name="Henrissat B."/>
            <person name="Reynolds N.K."/>
            <person name="Benny G.L."/>
            <person name="Smith M.E."/>
            <person name="James T.Y."/>
            <person name="Grigoriev I.V."/>
        </authorList>
    </citation>
    <scope>NUCLEOTIDE SEQUENCE [LARGE SCALE GENOMIC DNA]</scope>
    <source>
        <strain evidence="9">ATCC 52028</strain>
    </source>
</reference>
<dbReference type="InterPro" id="IPR007741">
    <property type="entry name" value="Ribosomal_mL43/mS25/NADH_DH"/>
</dbReference>
<evidence type="ECO:0000313" key="8">
    <source>
        <dbReference type="EMBL" id="RKP03883.1"/>
    </source>
</evidence>
<keyword evidence="5" id="KW-0687">Ribonucleoprotein</keyword>
<keyword evidence="4" id="KW-0496">Mitochondrion</keyword>
<dbReference type="SMART" id="SM00916">
    <property type="entry name" value="L51_S25_CI-B8"/>
    <property type="match status" value="1"/>
</dbReference>
<evidence type="ECO:0000256" key="6">
    <source>
        <dbReference type="ARBA" id="ARBA00035188"/>
    </source>
</evidence>
<organism evidence="8 9">
    <name type="scientific">Caulochytrium protostelioides</name>
    <dbReference type="NCBI Taxonomy" id="1555241"/>
    <lineage>
        <taxon>Eukaryota</taxon>
        <taxon>Fungi</taxon>
        <taxon>Fungi incertae sedis</taxon>
        <taxon>Chytridiomycota</taxon>
        <taxon>Chytridiomycota incertae sedis</taxon>
        <taxon>Chytridiomycetes</taxon>
        <taxon>Caulochytriales</taxon>
        <taxon>Caulochytriaceae</taxon>
        <taxon>Caulochytrium</taxon>
    </lineage>
</organism>
<sequence>MPAALRVFQQLRAQGLERQLTGVNPHVKLSRAVPGKTVVIPPLVSLHVLYTPYRVGAGGTSRKLSHWIVEHLPRLAAEHPTVAITVQPQYKGVPMLVGRYGNDFEKLYVVDNWDASKLSQAVKQLTESSGTYAPRQRHQTPVRSFKESITPLWSPFDPTNRFRA</sequence>
<evidence type="ECO:0000256" key="5">
    <source>
        <dbReference type="ARBA" id="ARBA00023274"/>
    </source>
</evidence>
<proteinExistence type="inferred from homology"/>
<name>A0A4P9XEC7_9FUNG</name>
<evidence type="ECO:0000256" key="4">
    <source>
        <dbReference type="ARBA" id="ARBA00023128"/>
    </source>
</evidence>
<dbReference type="PANTHER" id="PTHR21396">
    <property type="entry name" value="39S RIBOSOMAL PROTEIN L43"/>
    <property type="match status" value="1"/>
</dbReference>
<dbReference type="Proteomes" id="UP000274922">
    <property type="component" value="Unassembled WGS sequence"/>
</dbReference>
<evidence type="ECO:0000313" key="9">
    <source>
        <dbReference type="Proteomes" id="UP000274922"/>
    </source>
</evidence>
<dbReference type="AlphaFoldDB" id="A0A4P9XEC7"/>
<dbReference type="Pfam" id="PF05047">
    <property type="entry name" value="L51_S25_CI-B8"/>
    <property type="match status" value="1"/>
</dbReference>
<dbReference type="InterPro" id="IPR036249">
    <property type="entry name" value="Thioredoxin-like_sf"/>
</dbReference>
<gene>
    <name evidence="8" type="ORF">CXG81DRAFT_23439</name>
</gene>
<dbReference type="SUPFAM" id="SSF52833">
    <property type="entry name" value="Thioredoxin-like"/>
    <property type="match status" value="1"/>
</dbReference>